<reference evidence="3" key="1">
    <citation type="submission" date="2017-03" db="EMBL/GenBank/DDBJ databases">
        <title>Phytopthora megakarya and P. palmivora, two closely related causual agents of cacao black pod achieved similar genome size and gene model numbers by different mechanisms.</title>
        <authorList>
            <person name="Ali S."/>
            <person name="Shao J."/>
            <person name="Larry D.J."/>
            <person name="Kronmiller B."/>
            <person name="Shen D."/>
            <person name="Strem M.D."/>
            <person name="Melnick R.L."/>
            <person name="Guiltinan M.J."/>
            <person name="Tyler B.M."/>
            <person name="Meinhardt L.W."/>
            <person name="Bailey B.A."/>
        </authorList>
    </citation>
    <scope>NUCLEOTIDE SEQUENCE [LARGE SCALE GENOMIC DNA]</scope>
    <source>
        <strain evidence="3">zdho120</strain>
    </source>
</reference>
<gene>
    <name evidence="2" type="ORF">PHMEG_00038553</name>
</gene>
<dbReference type="AlphaFoldDB" id="A0A225UHN0"/>
<evidence type="ECO:0000313" key="3">
    <source>
        <dbReference type="Proteomes" id="UP000198211"/>
    </source>
</evidence>
<evidence type="ECO:0000256" key="1">
    <source>
        <dbReference type="SAM" id="MobiDB-lite"/>
    </source>
</evidence>
<evidence type="ECO:0000313" key="2">
    <source>
        <dbReference type="EMBL" id="OWY92451.1"/>
    </source>
</evidence>
<organism evidence="2 3">
    <name type="scientific">Phytophthora megakarya</name>
    <dbReference type="NCBI Taxonomy" id="4795"/>
    <lineage>
        <taxon>Eukaryota</taxon>
        <taxon>Sar</taxon>
        <taxon>Stramenopiles</taxon>
        <taxon>Oomycota</taxon>
        <taxon>Peronosporomycetes</taxon>
        <taxon>Peronosporales</taxon>
        <taxon>Peronosporaceae</taxon>
        <taxon>Phytophthora</taxon>
    </lineage>
</organism>
<dbReference type="Proteomes" id="UP000198211">
    <property type="component" value="Unassembled WGS sequence"/>
</dbReference>
<feature type="region of interest" description="Disordered" evidence="1">
    <location>
        <begin position="195"/>
        <end position="226"/>
    </location>
</feature>
<proteinExistence type="predicted"/>
<feature type="compositionally biased region" description="Basic residues" evidence="1">
    <location>
        <begin position="197"/>
        <end position="220"/>
    </location>
</feature>
<accession>A0A225UHN0</accession>
<name>A0A225UHN0_9STRA</name>
<protein>
    <submittedName>
        <fullName evidence="2">Uncharacterized protein</fullName>
    </submittedName>
</protein>
<sequence>MDSTLTYLMCFNHVMAKVHQRLKEFPSSLSKRVVADIYDLHFAASKDVYDELVVSVLAKWSRDTRLLTFQNCFTSYQVVMRPRSTLWSSSSPRSSPGYITKLIKHRILAVRVLSRGCQRVFLPELGLSRVVAPVSAQIGANYARMELEVNPMVAGMWMYASSCYHFKFGICIHVIFALQIKYYTGLDGKRTLVNRSAPRKRHQPAKTRTRVPSGRPRHNGHTLSLD</sequence>
<keyword evidence="3" id="KW-1185">Reference proteome</keyword>
<dbReference type="EMBL" id="NBNE01018045">
    <property type="protein sequence ID" value="OWY92451.1"/>
    <property type="molecule type" value="Genomic_DNA"/>
</dbReference>
<comment type="caution">
    <text evidence="2">The sequence shown here is derived from an EMBL/GenBank/DDBJ whole genome shotgun (WGS) entry which is preliminary data.</text>
</comment>